<name>A0A165MSQ7_9AGAM</name>
<dbReference type="InterPro" id="IPR046521">
    <property type="entry name" value="DUF6698"/>
</dbReference>
<dbReference type="EMBL" id="KV425664">
    <property type="protein sequence ID" value="KZT18726.1"/>
    <property type="molecule type" value="Genomic_DNA"/>
</dbReference>
<dbReference type="Proteomes" id="UP000076761">
    <property type="component" value="Unassembled WGS sequence"/>
</dbReference>
<protein>
    <submittedName>
        <fullName evidence="1">Uncharacterized protein</fullName>
    </submittedName>
</protein>
<proteinExistence type="predicted"/>
<accession>A0A165MSQ7</accession>
<dbReference type="InParanoid" id="A0A165MSQ7"/>
<keyword evidence="2" id="KW-1185">Reference proteome</keyword>
<dbReference type="AlphaFoldDB" id="A0A165MSQ7"/>
<organism evidence="1 2">
    <name type="scientific">Neolentinus lepideus HHB14362 ss-1</name>
    <dbReference type="NCBI Taxonomy" id="1314782"/>
    <lineage>
        <taxon>Eukaryota</taxon>
        <taxon>Fungi</taxon>
        <taxon>Dikarya</taxon>
        <taxon>Basidiomycota</taxon>
        <taxon>Agaricomycotina</taxon>
        <taxon>Agaricomycetes</taxon>
        <taxon>Gloeophyllales</taxon>
        <taxon>Gloeophyllaceae</taxon>
        <taxon>Neolentinus</taxon>
    </lineage>
</organism>
<dbReference type="STRING" id="1314782.A0A165MSQ7"/>
<dbReference type="Pfam" id="PF20414">
    <property type="entry name" value="DUF6698"/>
    <property type="match status" value="1"/>
</dbReference>
<dbReference type="OrthoDB" id="3160134at2759"/>
<sequence>MHGFCHDACGHLLCPTVYDWDKDTIREALQRKDKKLDISYQNWLNLLWRDGKSDPDNYHVGFLKNELIVKAALHVFRGPGVANSEEESPRVTRKHTAAIHGMTEITAGAIAYAAMLAHFALSSQSVFGPGGERSSGWPYRAFYQELIDYIEHKMSYNDHEELFKWWNE</sequence>
<gene>
    <name evidence="1" type="ORF">NEOLEDRAFT_1079439</name>
</gene>
<evidence type="ECO:0000313" key="1">
    <source>
        <dbReference type="EMBL" id="KZT18726.1"/>
    </source>
</evidence>
<reference evidence="1 2" key="1">
    <citation type="journal article" date="2016" name="Mol. Biol. Evol.">
        <title>Comparative Genomics of Early-Diverging Mushroom-Forming Fungi Provides Insights into the Origins of Lignocellulose Decay Capabilities.</title>
        <authorList>
            <person name="Nagy L.G."/>
            <person name="Riley R."/>
            <person name="Tritt A."/>
            <person name="Adam C."/>
            <person name="Daum C."/>
            <person name="Floudas D."/>
            <person name="Sun H."/>
            <person name="Yadav J.S."/>
            <person name="Pangilinan J."/>
            <person name="Larsson K.H."/>
            <person name="Matsuura K."/>
            <person name="Barry K."/>
            <person name="Labutti K."/>
            <person name="Kuo R."/>
            <person name="Ohm R.A."/>
            <person name="Bhattacharya S.S."/>
            <person name="Shirouzu T."/>
            <person name="Yoshinaga Y."/>
            <person name="Martin F.M."/>
            <person name="Grigoriev I.V."/>
            <person name="Hibbett D.S."/>
        </authorList>
    </citation>
    <scope>NUCLEOTIDE SEQUENCE [LARGE SCALE GENOMIC DNA]</scope>
    <source>
        <strain evidence="1 2">HHB14362 ss-1</strain>
    </source>
</reference>
<evidence type="ECO:0000313" key="2">
    <source>
        <dbReference type="Proteomes" id="UP000076761"/>
    </source>
</evidence>